<name>A0A2N3XUA6_SACSN</name>
<dbReference type="RefSeq" id="WP_029535207.1">
    <property type="nucleotide sequence ID" value="NZ_CP061007.1"/>
</dbReference>
<evidence type="ECO:0000259" key="2">
    <source>
        <dbReference type="Pfam" id="PF00934"/>
    </source>
</evidence>
<sequence length="141" mass="15223">MTAPNDPAAQAQIAQAVALNPMTGMFQIPLIMAAGAGTAASGFEVAPEELNAVKADLDAALEELKLAREDANAFRDILPPGDDEVSVDTTNKIIEHLTTGPGSALQTVDDMARWVKDFRDKIEAAQREYERIDQENEIQKS</sequence>
<dbReference type="STRING" id="994479.GCA_000194155_02195"/>
<evidence type="ECO:0000313" key="4">
    <source>
        <dbReference type="Proteomes" id="UP000233786"/>
    </source>
</evidence>
<organism evidence="3 4">
    <name type="scientific">Saccharopolyspora spinosa</name>
    <dbReference type="NCBI Taxonomy" id="60894"/>
    <lineage>
        <taxon>Bacteria</taxon>
        <taxon>Bacillati</taxon>
        <taxon>Actinomycetota</taxon>
        <taxon>Actinomycetes</taxon>
        <taxon>Pseudonocardiales</taxon>
        <taxon>Pseudonocardiaceae</taxon>
        <taxon>Saccharopolyspora</taxon>
    </lineage>
</organism>
<evidence type="ECO:0000256" key="1">
    <source>
        <dbReference type="SAM" id="Coils"/>
    </source>
</evidence>
<dbReference type="Gene3D" id="1.10.287.850">
    <property type="entry name" value="HP0062-like domain"/>
    <property type="match status" value="1"/>
</dbReference>
<dbReference type="EMBL" id="PJNB01000001">
    <property type="protein sequence ID" value="PKW14274.1"/>
    <property type="molecule type" value="Genomic_DNA"/>
</dbReference>
<keyword evidence="1" id="KW-0175">Coiled coil</keyword>
<comment type="caution">
    <text evidence="3">The sequence shown here is derived from an EMBL/GenBank/DDBJ whole genome shotgun (WGS) entry which is preliminary data.</text>
</comment>
<evidence type="ECO:0000313" key="3">
    <source>
        <dbReference type="EMBL" id="PKW14274.1"/>
    </source>
</evidence>
<feature type="coiled-coil region" evidence="1">
    <location>
        <begin position="50"/>
        <end position="77"/>
    </location>
</feature>
<accession>A0A2N3XUA6</accession>
<gene>
    <name evidence="3" type="ORF">A8926_1879</name>
</gene>
<dbReference type="InterPro" id="IPR000084">
    <property type="entry name" value="PE-PGRS_N"/>
</dbReference>
<proteinExistence type="predicted"/>
<feature type="domain" description="PE" evidence="2">
    <location>
        <begin position="45"/>
        <end position="96"/>
    </location>
</feature>
<protein>
    <submittedName>
        <fullName evidence="3">PE family protein</fullName>
    </submittedName>
</protein>
<dbReference type="Proteomes" id="UP000233786">
    <property type="component" value="Unassembled WGS sequence"/>
</dbReference>
<dbReference type="AlphaFoldDB" id="A0A2N3XUA6"/>
<keyword evidence="4" id="KW-1185">Reference proteome</keyword>
<dbReference type="Pfam" id="PF00934">
    <property type="entry name" value="PE"/>
    <property type="match status" value="1"/>
</dbReference>
<reference evidence="3" key="1">
    <citation type="submission" date="2017-12" db="EMBL/GenBank/DDBJ databases">
        <title>Sequencing the genomes of 1000 Actinobacteria strains.</title>
        <authorList>
            <person name="Klenk H.-P."/>
        </authorList>
    </citation>
    <scope>NUCLEOTIDE SEQUENCE [LARGE SCALE GENOMIC DNA]</scope>
    <source>
        <strain evidence="3">DSM 44228</strain>
    </source>
</reference>